<dbReference type="OrthoDB" id="18966at2157"/>
<reference evidence="2" key="1">
    <citation type="submission" date="2010-05" db="EMBL/GenBank/DDBJ databases">
        <title>Complete sequence of Staphylothermus hellenicus DSM 12710.</title>
        <authorList>
            <consortium name="US DOE Joint Genome Institute"/>
            <person name="Lucas S."/>
            <person name="Copeland A."/>
            <person name="Lapidus A."/>
            <person name="Cheng J.-F."/>
            <person name="Bruce D."/>
            <person name="Goodwin L."/>
            <person name="Pitluck S."/>
            <person name="Davenport K."/>
            <person name="Detter J.C."/>
            <person name="Han C."/>
            <person name="Tapia R."/>
            <person name="Larimer F."/>
            <person name="Land M."/>
            <person name="Hauser L."/>
            <person name="Kyrpides N."/>
            <person name="Mikhailova N."/>
            <person name="Anderson I.J."/>
            <person name="Woyke T."/>
        </authorList>
    </citation>
    <scope>NUCLEOTIDE SEQUENCE [LARGE SCALE GENOMIC DNA]</scope>
    <source>
        <strain evidence="2">DSM 12710 / JCM 10830 / BK20S6-10-b1 / P8</strain>
    </source>
</reference>
<gene>
    <name evidence="1" type="ordered locus">Shell_0959</name>
</gene>
<dbReference type="eggNOG" id="arCOG08851">
    <property type="taxonomic scope" value="Archaea"/>
</dbReference>
<accession>D7D8G9</accession>
<dbReference type="Proteomes" id="UP000002573">
    <property type="component" value="Chromosome"/>
</dbReference>
<proteinExistence type="predicted"/>
<dbReference type="GeneID" id="9234248"/>
<reference evidence="1 2" key="2">
    <citation type="journal article" date="2011" name="Stand. Genomic Sci.">
        <title>Complete genome sequence of Staphylothermus hellenicus P8.</title>
        <authorList>
            <person name="Anderson I."/>
            <person name="Wirth R."/>
            <person name="Lucas S."/>
            <person name="Copeland A."/>
            <person name="Lapidus A."/>
            <person name="Cheng J.F."/>
            <person name="Goodwin L."/>
            <person name="Pitluck S."/>
            <person name="Davenport K."/>
            <person name="Detter J.C."/>
            <person name="Han C."/>
            <person name="Tapia R."/>
            <person name="Land M."/>
            <person name="Hauser L."/>
            <person name="Pati A."/>
            <person name="Mikhailova N."/>
            <person name="Woyke T."/>
            <person name="Klenk H.P."/>
            <person name="Kyrpides N."/>
            <person name="Ivanova N."/>
        </authorList>
    </citation>
    <scope>NUCLEOTIDE SEQUENCE [LARGE SCALE GENOMIC DNA]</scope>
    <source>
        <strain evidence="2">DSM 12710 / JCM 10830 / BK20S6-10-b1 / P8</strain>
    </source>
</reference>
<dbReference type="STRING" id="591019.Shell_0959"/>
<organism evidence="1 2">
    <name type="scientific">Staphylothermus hellenicus (strain DSM 12710 / JCM 10830 / BK20S6-10-b1 / P8)</name>
    <dbReference type="NCBI Taxonomy" id="591019"/>
    <lineage>
        <taxon>Archaea</taxon>
        <taxon>Thermoproteota</taxon>
        <taxon>Thermoprotei</taxon>
        <taxon>Desulfurococcales</taxon>
        <taxon>Desulfurococcaceae</taxon>
        <taxon>Staphylothermus</taxon>
    </lineage>
</organism>
<dbReference type="RefSeq" id="WP_013143263.1">
    <property type="nucleotide sequence ID" value="NC_014205.1"/>
</dbReference>
<dbReference type="EMBL" id="CP002051">
    <property type="protein sequence ID" value="ADI32065.1"/>
    <property type="molecule type" value="Genomic_DNA"/>
</dbReference>
<evidence type="ECO:0000313" key="1">
    <source>
        <dbReference type="EMBL" id="ADI32065.1"/>
    </source>
</evidence>
<sequence length="139" mass="16306">MSELLELAKRMIKAFKTFECYVFEKKEIGKVRELLVKAGIRSLVRIRKADPRYPYIYVVVPWSREFEKICVAKVKELLAEGRIDRESYNKRYNELIAQCIRHHERERVKEIIEKLEKYIGKGSGGGFGGKTTIFSSEFP</sequence>
<dbReference type="KEGG" id="shc:Shell_0959"/>
<keyword evidence="2" id="KW-1185">Reference proteome</keyword>
<dbReference type="HOGENOM" id="CLU_1987521_0_0_2"/>
<dbReference type="AlphaFoldDB" id="D7D8G9"/>
<name>D7D8G9_STAHD</name>
<evidence type="ECO:0000313" key="2">
    <source>
        <dbReference type="Proteomes" id="UP000002573"/>
    </source>
</evidence>
<protein>
    <submittedName>
        <fullName evidence="1">Uncharacterized protein</fullName>
    </submittedName>
</protein>